<name>A0AA88L0J6_ARTSF</name>
<accession>A0AA88L0J6</accession>
<evidence type="ECO:0000256" key="1">
    <source>
        <dbReference type="SAM" id="MobiDB-lite"/>
    </source>
</evidence>
<organism evidence="2 3">
    <name type="scientific">Artemia franciscana</name>
    <name type="common">Brine shrimp</name>
    <name type="synonym">Artemia sanfranciscana</name>
    <dbReference type="NCBI Taxonomy" id="6661"/>
    <lineage>
        <taxon>Eukaryota</taxon>
        <taxon>Metazoa</taxon>
        <taxon>Ecdysozoa</taxon>
        <taxon>Arthropoda</taxon>
        <taxon>Crustacea</taxon>
        <taxon>Branchiopoda</taxon>
        <taxon>Anostraca</taxon>
        <taxon>Artemiidae</taxon>
        <taxon>Artemia</taxon>
    </lineage>
</organism>
<protein>
    <submittedName>
        <fullName evidence="2">Uncharacterized protein</fullName>
    </submittedName>
</protein>
<reference evidence="2" key="1">
    <citation type="submission" date="2023-07" db="EMBL/GenBank/DDBJ databases">
        <title>Chromosome-level genome assembly of Artemia franciscana.</title>
        <authorList>
            <person name="Jo E."/>
        </authorList>
    </citation>
    <scope>NUCLEOTIDE SEQUENCE</scope>
    <source>
        <tissue evidence="2">Whole body</tissue>
    </source>
</reference>
<dbReference type="Proteomes" id="UP001187531">
    <property type="component" value="Unassembled WGS sequence"/>
</dbReference>
<dbReference type="AlphaFoldDB" id="A0AA88L0J6"/>
<dbReference type="EMBL" id="JAVRJZ010000018">
    <property type="protein sequence ID" value="KAK2708311.1"/>
    <property type="molecule type" value="Genomic_DNA"/>
</dbReference>
<feature type="region of interest" description="Disordered" evidence="1">
    <location>
        <begin position="50"/>
        <end position="69"/>
    </location>
</feature>
<feature type="compositionally biased region" description="Polar residues" evidence="1">
    <location>
        <begin position="53"/>
        <end position="69"/>
    </location>
</feature>
<evidence type="ECO:0000313" key="3">
    <source>
        <dbReference type="Proteomes" id="UP001187531"/>
    </source>
</evidence>
<gene>
    <name evidence="2" type="ORF">QYM36_014051</name>
</gene>
<evidence type="ECO:0000313" key="2">
    <source>
        <dbReference type="EMBL" id="KAK2708311.1"/>
    </source>
</evidence>
<comment type="caution">
    <text evidence="2">The sequence shown here is derived from an EMBL/GenBank/DDBJ whole genome shotgun (WGS) entry which is preliminary data.</text>
</comment>
<proteinExistence type="predicted"/>
<sequence length="133" mass="15243">MIEPISKEEEVEKPHVLTRLVEQDSELGFKIDTGAKASILPFKDFNRLDPSRSRSIPHSENTLNQQADSYESTYPYMTEPMLPMQGTLETEVEPSGLTHAEENNYERGRTVTHSSHQVETLVRLNLDIYKSKH</sequence>
<keyword evidence="3" id="KW-1185">Reference proteome</keyword>